<evidence type="ECO:0000313" key="2">
    <source>
        <dbReference type="Proteomes" id="UP000063308"/>
    </source>
</evidence>
<dbReference type="EMBL" id="AP014685">
    <property type="protein sequence ID" value="BAR63194.1"/>
    <property type="molecule type" value="Genomic_DNA"/>
</dbReference>
<proteinExistence type="predicted"/>
<organism evidence="1 2">
    <name type="scientific">Bradyrhizobium diazoefficiens</name>
    <dbReference type="NCBI Taxonomy" id="1355477"/>
    <lineage>
        <taxon>Bacteria</taxon>
        <taxon>Pseudomonadati</taxon>
        <taxon>Pseudomonadota</taxon>
        <taxon>Alphaproteobacteria</taxon>
        <taxon>Hyphomicrobiales</taxon>
        <taxon>Nitrobacteraceae</taxon>
        <taxon>Bradyrhizobium</taxon>
    </lineage>
</organism>
<name>A0A0E4BYF6_9BRAD</name>
<gene>
    <name evidence="1" type="ORF">NK6_10062</name>
</gene>
<accession>A0A0E4BYF6</accession>
<reference evidence="1 2" key="1">
    <citation type="submission" date="2014-11" db="EMBL/GenBank/DDBJ databases">
        <title>Symbiosis island explosion on the genome of extra-slow-growing strains of soybean bradyrhizobia with massive insertion sequences.</title>
        <authorList>
            <person name="Iida T."/>
            <person name="Minamisawa K."/>
        </authorList>
    </citation>
    <scope>NUCLEOTIDE SEQUENCE [LARGE SCALE GENOMIC DNA]</scope>
    <source>
        <strain evidence="1 2">NK6</strain>
    </source>
</reference>
<evidence type="ECO:0000313" key="1">
    <source>
        <dbReference type="EMBL" id="BAR63194.1"/>
    </source>
</evidence>
<dbReference type="AlphaFoldDB" id="A0A0E4BYF6"/>
<sequence>MASAEAASKQGSQAPLFANLASVVAGSDLPAGLKQAVLDVLAQQTPLNAQLDGGDIESAFQKSGLFLEASLAAARRHRQAPCRT</sequence>
<dbReference type="Proteomes" id="UP000063308">
    <property type="component" value="Chromosome"/>
</dbReference>
<protein>
    <submittedName>
        <fullName evidence="1">Uncharacterized protein</fullName>
    </submittedName>
</protein>